<dbReference type="Proteomes" id="UP000747110">
    <property type="component" value="Unassembled WGS sequence"/>
</dbReference>
<feature type="compositionally biased region" description="Basic and acidic residues" evidence="1">
    <location>
        <begin position="100"/>
        <end position="122"/>
    </location>
</feature>
<feature type="compositionally biased region" description="Basic residues" evidence="1">
    <location>
        <begin position="148"/>
        <end position="159"/>
    </location>
</feature>
<dbReference type="AlphaFoldDB" id="A0A8J4CLK9"/>
<gene>
    <name evidence="2" type="ORF">Vretifemale_14186</name>
    <name evidence="3" type="ORF">Vretimale_13243</name>
</gene>
<dbReference type="EMBL" id="BNCP01000033">
    <property type="protein sequence ID" value="GIL85673.1"/>
    <property type="molecule type" value="Genomic_DNA"/>
</dbReference>
<evidence type="ECO:0000256" key="1">
    <source>
        <dbReference type="SAM" id="MobiDB-lite"/>
    </source>
</evidence>
<proteinExistence type="predicted"/>
<dbReference type="EMBL" id="BNCQ01000031">
    <property type="protein sequence ID" value="GIM09392.1"/>
    <property type="molecule type" value="Genomic_DNA"/>
</dbReference>
<evidence type="ECO:0000313" key="3">
    <source>
        <dbReference type="EMBL" id="GIM09392.1"/>
    </source>
</evidence>
<organism evidence="2 4">
    <name type="scientific">Volvox reticuliferus</name>
    <dbReference type="NCBI Taxonomy" id="1737510"/>
    <lineage>
        <taxon>Eukaryota</taxon>
        <taxon>Viridiplantae</taxon>
        <taxon>Chlorophyta</taxon>
        <taxon>core chlorophytes</taxon>
        <taxon>Chlorophyceae</taxon>
        <taxon>CS clade</taxon>
        <taxon>Chlamydomonadales</taxon>
        <taxon>Volvocaceae</taxon>
        <taxon>Volvox</taxon>
    </lineage>
</organism>
<feature type="compositionally biased region" description="Basic and acidic residues" evidence="1">
    <location>
        <begin position="50"/>
        <end position="61"/>
    </location>
</feature>
<feature type="compositionally biased region" description="Basic and acidic residues" evidence="1">
    <location>
        <begin position="78"/>
        <end position="90"/>
    </location>
</feature>
<accession>A0A8J4CLK9</accession>
<keyword evidence="4" id="KW-1185">Reference proteome</keyword>
<protein>
    <submittedName>
        <fullName evidence="2">Uncharacterized protein</fullName>
    </submittedName>
</protein>
<comment type="caution">
    <text evidence="2">The sequence shown here is derived from an EMBL/GenBank/DDBJ whole genome shotgun (WGS) entry which is preliminary data.</text>
</comment>
<feature type="compositionally biased region" description="Basic and acidic residues" evidence="1">
    <location>
        <begin position="131"/>
        <end position="145"/>
    </location>
</feature>
<evidence type="ECO:0000313" key="2">
    <source>
        <dbReference type="EMBL" id="GIL85673.1"/>
    </source>
</evidence>
<evidence type="ECO:0000313" key="4">
    <source>
        <dbReference type="Proteomes" id="UP000747110"/>
    </source>
</evidence>
<sequence>MKLPCRYSTLTMACMRMGHQQAVSGQLLSRGTQCLNKMINFSFSPLKVMNDGERNAGERGAARVRPAMDSSKAKNSKKAAETPKKAADIKKRSRRMTRCHPKEHYNLARAGRHEEGTKKVTENEDEDEENRDPKRQKVKKTEEMPSSRARRGRRGARQE</sequence>
<reference evidence="2" key="1">
    <citation type="journal article" date="2021" name="Proc. Natl. Acad. Sci. U.S.A.">
        <title>Three genomes in the algal genus Volvox reveal the fate of a haploid sex-determining region after a transition to homothallism.</title>
        <authorList>
            <person name="Yamamoto K."/>
            <person name="Hamaji T."/>
            <person name="Kawai-Toyooka H."/>
            <person name="Matsuzaki R."/>
            <person name="Takahashi F."/>
            <person name="Nishimura Y."/>
            <person name="Kawachi M."/>
            <person name="Noguchi H."/>
            <person name="Minakuchi Y."/>
            <person name="Umen J.G."/>
            <person name="Toyoda A."/>
            <person name="Nozaki H."/>
        </authorList>
    </citation>
    <scope>NUCLEOTIDE SEQUENCE</scope>
    <source>
        <strain evidence="3">NIES-3785</strain>
        <strain evidence="2">NIES-3786</strain>
    </source>
</reference>
<feature type="region of interest" description="Disordered" evidence="1">
    <location>
        <begin position="50"/>
        <end position="159"/>
    </location>
</feature>
<dbReference type="Proteomes" id="UP000722791">
    <property type="component" value="Unassembled WGS sequence"/>
</dbReference>
<name>A0A8J4CLK9_9CHLO</name>